<dbReference type="InterPro" id="IPR020843">
    <property type="entry name" value="ER"/>
</dbReference>
<keyword evidence="1" id="KW-0479">Metal-binding</keyword>
<dbReference type="AlphaFoldDB" id="A0A7C4E088"/>
<accession>A0A7C4E088</accession>
<evidence type="ECO:0000313" key="6">
    <source>
        <dbReference type="EMBL" id="HGN90724.1"/>
    </source>
</evidence>
<proteinExistence type="predicted"/>
<feature type="domain" description="Enoyl reductase (ER)" evidence="4">
    <location>
        <begin position="9"/>
        <end position="337"/>
    </location>
</feature>
<dbReference type="EMBL" id="DTCM01000078">
    <property type="protein sequence ID" value="HGL41284.1"/>
    <property type="molecule type" value="Genomic_DNA"/>
</dbReference>
<dbReference type="PANTHER" id="PTHR43401">
    <property type="entry name" value="L-THREONINE 3-DEHYDROGENASE"/>
    <property type="match status" value="1"/>
</dbReference>
<gene>
    <name evidence="7" type="ORF">ENM30_04360</name>
    <name evidence="6" type="ORF">ENT82_06335</name>
    <name evidence="5" type="ORF">ENU43_06430</name>
</gene>
<evidence type="ECO:0000313" key="7">
    <source>
        <dbReference type="EMBL" id="HHN52528.1"/>
    </source>
</evidence>
<dbReference type="PANTHER" id="PTHR43401:SF2">
    <property type="entry name" value="L-THREONINE 3-DEHYDROGENASE"/>
    <property type="match status" value="1"/>
</dbReference>
<dbReference type="InterPro" id="IPR036291">
    <property type="entry name" value="NAD(P)-bd_dom_sf"/>
</dbReference>
<organism evidence="6">
    <name type="scientific">Caldiarchaeum subterraneum</name>
    <dbReference type="NCBI Taxonomy" id="311458"/>
    <lineage>
        <taxon>Archaea</taxon>
        <taxon>Nitrososphaerota</taxon>
        <taxon>Candidatus Caldarchaeales</taxon>
        <taxon>Candidatus Caldarchaeaceae</taxon>
        <taxon>Candidatus Caldarchaeum</taxon>
    </lineage>
</organism>
<evidence type="ECO:0000256" key="2">
    <source>
        <dbReference type="ARBA" id="ARBA00022833"/>
    </source>
</evidence>
<dbReference type="Gene3D" id="3.90.180.10">
    <property type="entry name" value="Medium-chain alcohol dehydrogenases, catalytic domain"/>
    <property type="match status" value="1"/>
</dbReference>
<dbReference type="GO" id="GO:0043168">
    <property type="term" value="F:anion binding"/>
    <property type="evidence" value="ECO:0007669"/>
    <property type="project" value="UniProtKB-ARBA"/>
</dbReference>
<dbReference type="EMBL" id="DTAD01000070">
    <property type="protein sequence ID" value="HGN90724.1"/>
    <property type="molecule type" value="Genomic_DNA"/>
</dbReference>
<name>A0A7C4E088_CALS0</name>
<dbReference type="Pfam" id="PF08240">
    <property type="entry name" value="ADH_N"/>
    <property type="match status" value="1"/>
</dbReference>
<dbReference type="SUPFAM" id="SSF51735">
    <property type="entry name" value="NAD(P)-binding Rossmann-fold domains"/>
    <property type="match status" value="1"/>
</dbReference>
<dbReference type="GO" id="GO:0046872">
    <property type="term" value="F:metal ion binding"/>
    <property type="evidence" value="ECO:0007669"/>
    <property type="project" value="UniProtKB-KW"/>
</dbReference>
<dbReference type="SMART" id="SM00829">
    <property type="entry name" value="PKS_ER"/>
    <property type="match status" value="1"/>
</dbReference>
<keyword evidence="2" id="KW-0862">Zinc</keyword>
<dbReference type="EMBL" id="DRXG01000098">
    <property type="protein sequence ID" value="HHN52528.1"/>
    <property type="molecule type" value="Genomic_DNA"/>
</dbReference>
<evidence type="ECO:0000256" key="1">
    <source>
        <dbReference type="ARBA" id="ARBA00022723"/>
    </source>
</evidence>
<reference evidence="6" key="1">
    <citation type="journal article" date="2020" name="mSystems">
        <title>Genome- and Community-Level Interaction Insights into Carbon Utilization and Element Cycling Functions of Hydrothermarchaeota in Hydrothermal Sediment.</title>
        <authorList>
            <person name="Zhou Z."/>
            <person name="Liu Y."/>
            <person name="Xu W."/>
            <person name="Pan J."/>
            <person name="Luo Z.H."/>
            <person name="Li M."/>
        </authorList>
    </citation>
    <scope>NUCLEOTIDE SEQUENCE [LARGE SCALE GENOMIC DNA]</scope>
    <source>
        <strain evidence="7">SpSt-1073</strain>
        <strain evidence="6">SpSt-613</strain>
        <strain evidence="5">SpSt-669</strain>
    </source>
</reference>
<dbReference type="GO" id="GO:0016616">
    <property type="term" value="F:oxidoreductase activity, acting on the CH-OH group of donors, NAD or NADP as acceptor"/>
    <property type="evidence" value="ECO:0007669"/>
    <property type="project" value="UniProtKB-ARBA"/>
</dbReference>
<evidence type="ECO:0000259" key="4">
    <source>
        <dbReference type="SMART" id="SM00829"/>
    </source>
</evidence>
<dbReference type="InterPro" id="IPR013154">
    <property type="entry name" value="ADH-like_N"/>
</dbReference>
<evidence type="ECO:0000256" key="3">
    <source>
        <dbReference type="ARBA" id="ARBA00023002"/>
    </source>
</evidence>
<dbReference type="GO" id="GO:0051262">
    <property type="term" value="P:protein tetramerization"/>
    <property type="evidence" value="ECO:0007669"/>
    <property type="project" value="UniProtKB-ARBA"/>
</dbReference>
<keyword evidence="3" id="KW-0560">Oxidoreductase</keyword>
<dbReference type="InterPro" id="IPR013149">
    <property type="entry name" value="ADH-like_C"/>
</dbReference>
<dbReference type="Pfam" id="PF00107">
    <property type="entry name" value="ADH_zinc_N"/>
    <property type="match status" value="1"/>
</dbReference>
<evidence type="ECO:0000313" key="5">
    <source>
        <dbReference type="EMBL" id="HGL41284.1"/>
    </source>
</evidence>
<dbReference type="SUPFAM" id="SSF50129">
    <property type="entry name" value="GroES-like"/>
    <property type="match status" value="1"/>
</dbReference>
<dbReference type="InterPro" id="IPR011032">
    <property type="entry name" value="GroES-like_sf"/>
</dbReference>
<dbReference type="InterPro" id="IPR050129">
    <property type="entry name" value="Zn_alcohol_dh"/>
</dbReference>
<sequence length="339" mass="36814">MKAVRVRVGGGVEVVEIDLPEIREGELLVEMKMCGVDGTDLEKAFGRPLTPPMLGHEVVGVVAESRAEGFEKGDKVFVHHHVTCGKCYYCREGSPTMCPLFLQTSIEPCGFAEFFRVPRVNVERGAVLRLPDELDWGEAVFIEPAACVLRALRRAGFRAGKTLSLVGAGPTGSIFIVMAKAFGAPVVAVSELSGFRRDMALENGADAAVDPLNEDFAKKCRELTDGLGVDIAVLATPAAKPLSTALDSLRRGGTLLLFGAPEKGEKTEVDFSKLFIEEKNIVTSYSTTETETNMVLNMLTKKVFTLKQLITHTYSLEKAEEAFQKARDPNTSLKVVLTS</sequence>
<dbReference type="GO" id="GO:0030554">
    <property type="term" value="F:adenyl nucleotide binding"/>
    <property type="evidence" value="ECO:0007669"/>
    <property type="project" value="UniProtKB-ARBA"/>
</dbReference>
<protein>
    <submittedName>
        <fullName evidence="6">Alcohol dehydrogenase</fullName>
    </submittedName>
</protein>
<comment type="caution">
    <text evidence="6">The sequence shown here is derived from an EMBL/GenBank/DDBJ whole genome shotgun (WGS) entry which is preliminary data.</text>
</comment>